<evidence type="ECO:0000313" key="2">
    <source>
        <dbReference type="EMBL" id="CAB1442609.1"/>
    </source>
</evidence>
<reference evidence="2" key="1">
    <citation type="submission" date="2020-03" db="EMBL/GenBank/DDBJ databases">
        <authorList>
            <person name="Weist P."/>
        </authorList>
    </citation>
    <scope>NUCLEOTIDE SEQUENCE</scope>
</reference>
<keyword evidence="1" id="KW-0472">Membrane</keyword>
<keyword evidence="1" id="KW-0812">Transmembrane</keyword>
<keyword evidence="3" id="KW-1185">Reference proteome</keyword>
<protein>
    <submittedName>
        <fullName evidence="2">Uncharacterized protein</fullName>
    </submittedName>
</protein>
<dbReference type="Proteomes" id="UP001153269">
    <property type="component" value="Unassembled WGS sequence"/>
</dbReference>
<accession>A0A9N7YYP2</accession>
<sequence>MPELLFLVWQKTPAVDRACKGPNQGTNTPVFVPWFGVVFDDFAHIFIIPLSLTLNRKGLQTKHEAAEWTKEAGVQSRAGGELSRILLVSTEAVRAIKAACACASAASWRGLCLQPEQSAPHITEPTRRHTRRSHE</sequence>
<organism evidence="2 3">
    <name type="scientific">Pleuronectes platessa</name>
    <name type="common">European plaice</name>
    <dbReference type="NCBI Taxonomy" id="8262"/>
    <lineage>
        <taxon>Eukaryota</taxon>
        <taxon>Metazoa</taxon>
        <taxon>Chordata</taxon>
        <taxon>Craniata</taxon>
        <taxon>Vertebrata</taxon>
        <taxon>Euteleostomi</taxon>
        <taxon>Actinopterygii</taxon>
        <taxon>Neopterygii</taxon>
        <taxon>Teleostei</taxon>
        <taxon>Neoteleostei</taxon>
        <taxon>Acanthomorphata</taxon>
        <taxon>Carangaria</taxon>
        <taxon>Pleuronectiformes</taxon>
        <taxon>Pleuronectoidei</taxon>
        <taxon>Pleuronectidae</taxon>
        <taxon>Pleuronectes</taxon>
    </lineage>
</organism>
<comment type="caution">
    <text evidence="2">The sequence shown here is derived from an EMBL/GenBank/DDBJ whole genome shotgun (WGS) entry which is preliminary data.</text>
</comment>
<keyword evidence="1" id="KW-1133">Transmembrane helix</keyword>
<feature type="transmembrane region" description="Helical" evidence="1">
    <location>
        <begin position="31"/>
        <end position="52"/>
    </location>
</feature>
<dbReference type="AlphaFoldDB" id="A0A9N7YYP2"/>
<evidence type="ECO:0000256" key="1">
    <source>
        <dbReference type="SAM" id="Phobius"/>
    </source>
</evidence>
<evidence type="ECO:0000313" key="3">
    <source>
        <dbReference type="Proteomes" id="UP001153269"/>
    </source>
</evidence>
<name>A0A9N7YYP2_PLEPL</name>
<gene>
    <name evidence="2" type="ORF">PLEPLA_LOCUS30287</name>
</gene>
<dbReference type="EMBL" id="CADEAL010002890">
    <property type="protein sequence ID" value="CAB1442609.1"/>
    <property type="molecule type" value="Genomic_DNA"/>
</dbReference>
<proteinExistence type="predicted"/>